<organism evidence="1 2">
    <name type="scientific">Tangfeifania diversioriginum</name>
    <dbReference type="NCBI Taxonomy" id="1168035"/>
    <lineage>
        <taxon>Bacteria</taxon>
        <taxon>Pseudomonadati</taxon>
        <taxon>Bacteroidota</taxon>
        <taxon>Bacteroidia</taxon>
        <taxon>Marinilabiliales</taxon>
        <taxon>Prolixibacteraceae</taxon>
        <taxon>Tangfeifania</taxon>
    </lineage>
</organism>
<name>A0A1M6CMY7_9BACT</name>
<protein>
    <submittedName>
        <fullName evidence="1">Uncharacterized protein</fullName>
    </submittedName>
</protein>
<sequence length="291" mass="33656">MSFSVKYKELFRVEIQHRYFLNKGKVEFDDMSEENKAKQLKMYNFNRFFNITPVTADLQKLSGRKMVFSQFNSGFGIWAEEDANNPQKPFIPIEDNFNLTFVIQLSDNNFLNYTNLELENARKLHYFSNQRLSSENPGFPLIPLKNSNEVADDSFVLSADSQVEELQQLSAEQQKNLFGIIRIYMKGQNASHDITDAQGDFQADIPVFKLEFLNRSTLWRYVFDTDQSVKPHDNVKVENGDPRVLVTKSEQPLTQNGFIIVELDGEELPNPDVKLIKPDSANNKIYSEIIM</sequence>
<dbReference type="RefSeq" id="WP_073165653.1">
    <property type="nucleotide sequence ID" value="NZ_FQZE01000004.1"/>
</dbReference>
<dbReference type="OrthoDB" id="5177801at2"/>
<proteinExistence type="predicted"/>
<keyword evidence="2" id="KW-1185">Reference proteome</keyword>
<dbReference type="AlphaFoldDB" id="A0A1M6CMY7"/>
<reference evidence="1 2" key="1">
    <citation type="submission" date="2016-11" db="EMBL/GenBank/DDBJ databases">
        <authorList>
            <person name="Jaros S."/>
            <person name="Januszkiewicz K."/>
            <person name="Wedrychowicz H."/>
        </authorList>
    </citation>
    <scope>NUCLEOTIDE SEQUENCE [LARGE SCALE GENOMIC DNA]</scope>
    <source>
        <strain evidence="1 2">DSM 27063</strain>
    </source>
</reference>
<gene>
    <name evidence="1" type="ORF">SAMN05444280_10431</name>
</gene>
<dbReference type="Proteomes" id="UP000184050">
    <property type="component" value="Unassembled WGS sequence"/>
</dbReference>
<dbReference type="EMBL" id="FQZE01000004">
    <property type="protein sequence ID" value="SHI62366.1"/>
    <property type="molecule type" value="Genomic_DNA"/>
</dbReference>
<dbReference type="STRING" id="1168035.SAMN05444280_10431"/>
<evidence type="ECO:0000313" key="1">
    <source>
        <dbReference type="EMBL" id="SHI62366.1"/>
    </source>
</evidence>
<accession>A0A1M6CMY7</accession>
<evidence type="ECO:0000313" key="2">
    <source>
        <dbReference type="Proteomes" id="UP000184050"/>
    </source>
</evidence>